<dbReference type="Pfam" id="PF09365">
    <property type="entry name" value="DUF2461"/>
    <property type="match status" value="1"/>
</dbReference>
<sequence>MSRIQQPLITKDVFQFLENLKKNNSREWFAEHKTEFKELEAGVKGFYTALMNKLKAHDDIEKLKMFRIYRDIRFSKDKTPYKTHFAGSFSRAGQRLRGGYYLRLKPNETFIATGFWEPNKEDLFRIRKEFETDASEIRAIMDKKSFKEIWGEMQGDELKTAPSGFDKDHPNIDLIKRKQFIFVKNFSDKEVMSPNFLTNVDLAFQEIRPYFDLMSDILTTNLNGESLLD</sequence>
<organism evidence="1 2">
    <name type="scientific">Arenibacter troitsensis</name>
    <dbReference type="NCBI Taxonomy" id="188872"/>
    <lineage>
        <taxon>Bacteria</taxon>
        <taxon>Pseudomonadati</taxon>
        <taxon>Bacteroidota</taxon>
        <taxon>Flavobacteriia</taxon>
        <taxon>Flavobacteriales</taxon>
        <taxon>Flavobacteriaceae</taxon>
        <taxon>Arenibacter</taxon>
    </lineage>
</organism>
<dbReference type="InterPro" id="IPR015996">
    <property type="entry name" value="UCP028451"/>
</dbReference>
<proteinExistence type="predicted"/>
<dbReference type="Proteomes" id="UP000193420">
    <property type="component" value="Unassembled WGS sequence"/>
</dbReference>
<dbReference type="InterPro" id="IPR012808">
    <property type="entry name" value="CHP02453"/>
</dbReference>
<dbReference type="NCBIfam" id="TIGR02453">
    <property type="entry name" value="TIGR02453 family protein"/>
    <property type="match status" value="1"/>
</dbReference>
<name>A0A1X7J9Z2_9FLAO</name>
<dbReference type="AlphaFoldDB" id="A0A1X7J9Z2"/>
<dbReference type="PIRSF" id="PIRSF028451">
    <property type="entry name" value="UCP028451"/>
    <property type="match status" value="1"/>
</dbReference>
<evidence type="ECO:0000313" key="1">
    <source>
        <dbReference type="EMBL" id="SMG24634.1"/>
    </source>
</evidence>
<accession>A0A1X7J9Z2</accession>
<protein>
    <submittedName>
        <fullName evidence="1">TIGR02453 family protein</fullName>
    </submittedName>
</protein>
<dbReference type="PANTHER" id="PTHR36452:SF1">
    <property type="entry name" value="DUF2461 DOMAIN-CONTAINING PROTEIN"/>
    <property type="match status" value="1"/>
</dbReference>
<dbReference type="PANTHER" id="PTHR36452">
    <property type="entry name" value="CHROMOSOME 12, WHOLE GENOME SHOTGUN SEQUENCE"/>
    <property type="match status" value="1"/>
</dbReference>
<gene>
    <name evidence="1" type="ORF">SAMN03080602_01564</name>
</gene>
<dbReference type="EMBL" id="FXAO01000003">
    <property type="protein sequence ID" value="SMG24634.1"/>
    <property type="molecule type" value="Genomic_DNA"/>
</dbReference>
<dbReference type="RefSeq" id="WP_085497815.1">
    <property type="nucleotide sequence ID" value="NZ_FXAO01000003.1"/>
</dbReference>
<reference evidence="2" key="1">
    <citation type="submission" date="2017-04" db="EMBL/GenBank/DDBJ databases">
        <authorList>
            <person name="Varghese N."/>
            <person name="Submissions S."/>
        </authorList>
    </citation>
    <scope>NUCLEOTIDE SEQUENCE [LARGE SCALE GENOMIC DNA]</scope>
    <source>
        <strain evidence="2">DSM 19835</strain>
    </source>
</reference>
<evidence type="ECO:0000313" key="2">
    <source>
        <dbReference type="Proteomes" id="UP000193420"/>
    </source>
</evidence>
<dbReference type="STRING" id="188872.SAMN03080602_01564"/>
<keyword evidence="2" id="KW-1185">Reference proteome</keyword>